<organism evidence="7 8">
    <name type="scientific">Parapedobacter deserti</name>
    <dbReference type="NCBI Taxonomy" id="1912957"/>
    <lineage>
        <taxon>Bacteria</taxon>
        <taxon>Pseudomonadati</taxon>
        <taxon>Bacteroidota</taxon>
        <taxon>Sphingobacteriia</taxon>
        <taxon>Sphingobacteriales</taxon>
        <taxon>Sphingobacteriaceae</taxon>
        <taxon>Parapedobacter</taxon>
    </lineage>
</organism>
<evidence type="ECO:0000313" key="7">
    <source>
        <dbReference type="EMBL" id="MFC3196728.1"/>
    </source>
</evidence>
<feature type="transmembrane region" description="Helical" evidence="6">
    <location>
        <begin position="153"/>
        <end position="174"/>
    </location>
</feature>
<keyword evidence="6" id="KW-0050">Antiport</keyword>
<comment type="catalytic activity">
    <reaction evidence="6">
        <text>Na(+)(in) + 2 H(+)(out) = Na(+)(out) + 2 H(+)(in)</text>
        <dbReference type="Rhea" id="RHEA:29251"/>
        <dbReference type="ChEBI" id="CHEBI:15378"/>
        <dbReference type="ChEBI" id="CHEBI:29101"/>
    </reaction>
</comment>
<feature type="transmembrane region" description="Helical" evidence="6">
    <location>
        <begin position="284"/>
        <end position="307"/>
    </location>
</feature>
<dbReference type="Pfam" id="PF06965">
    <property type="entry name" value="Na_H_antiport_1"/>
    <property type="match status" value="1"/>
</dbReference>
<feature type="transmembrane region" description="Helical" evidence="6">
    <location>
        <begin position="204"/>
        <end position="234"/>
    </location>
</feature>
<comment type="similarity">
    <text evidence="6">Belongs to the NhaA Na(+)/H(+) (TC 2.A.33) antiporter family.</text>
</comment>
<keyword evidence="8" id="KW-1185">Reference proteome</keyword>
<evidence type="ECO:0000256" key="5">
    <source>
        <dbReference type="ARBA" id="ARBA00023136"/>
    </source>
</evidence>
<evidence type="ECO:0000256" key="2">
    <source>
        <dbReference type="ARBA" id="ARBA00022475"/>
    </source>
</evidence>
<protein>
    <recommendedName>
        <fullName evidence="6">Na(+)/H(+) antiporter NhaA</fullName>
    </recommendedName>
    <alternativeName>
        <fullName evidence="6">Sodium/proton antiporter NhaA</fullName>
    </alternativeName>
</protein>
<dbReference type="RefSeq" id="WP_379019729.1">
    <property type="nucleotide sequence ID" value="NZ_JBHRTA010000009.1"/>
</dbReference>
<sequence length="388" mass="41220">MRNIFNQFFGSATSGGIVLFLCVIISLCLANSPLGPAFERLLNFPLGYETSSIHLRYSVALWINDGLMAIFFLLVGLEIKREVINGGLSTPRKAALPILSAIGGAVIPAGIYLLTNGGTPTASGWGIPMATDIAFALAILAMLGNKVPLSLKVFLAALAIVDDLIAILVIAVFYSDELHLIYLGYAAGIMVLLLLFNKLGIRPLAFYLVPGLFIWYFVHHSGIHATIAGVLTAMAIPMKAKNEAESPLLTLEHALVIPVNFLIVPIFALANTNIRFERAMLEGLVSPLGIGIIVGLCLGKPAGVYLMSKLAIKLNIAQLPAGATWKHVVGVGSLAGVGFTMAIFIALLSFDDSLLVAEAKFSILVASFLSGTIGYLLLNNSKTITKSQ</sequence>
<gene>
    <name evidence="6 7" type="primary">nhaA</name>
    <name evidence="7" type="ORF">ACFOET_03790</name>
</gene>
<evidence type="ECO:0000256" key="4">
    <source>
        <dbReference type="ARBA" id="ARBA00022989"/>
    </source>
</evidence>
<dbReference type="EMBL" id="JBHRTA010000009">
    <property type="protein sequence ID" value="MFC3196728.1"/>
    <property type="molecule type" value="Genomic_DNA"/>
</dbReference>
<evidence type="ECO:0000256" key="3">
    <source>
        <dbReference type="ARBA" id="ARBA00022692"/>
    </source>
</evidence>
<dbReference type="Gene3D" id="1.20.1530.10">
    <property type="entry name" value="Na+/H+ antiporter like domain"/>
    <property type="match status" value="1"/>
</dbReference>
<dbReference type="PANTHER" id="PTHR30341">
    <property type="entry name" value="SODIUM ION/PROTON ANTIPORTER NHAA-RELATED"/>
    <property type="match status" value="1"/>
</dbReference>
<dbReference type="HAMAP" id="MF_01844">
    <property type="entry name" value="NhaA"/>
    <property type="match status" value="1"/>
</dbReference>
<feature type="transmembrane region" description="Helical" evidence="6">
    <location>
        <begin position="327"/>
        <end position="349"/>
    </location>
</feature>
<dbReference type="NCBIfam" id="NF007111">
    <property type="entry name" value="PRK09560.1"/>
    <property type="match status" value="1"/>
</dbReference>
<keyword evidence="5 6" id="KW-0472">Membrane</keyword>
<comment type="caution">
    <text evidence="7">The sequence shown here is derived from an EMBL/GenBank/DDBJ whole genome shotgun (WGS) entry which is preliminary data.</text>
</comment>
<keyword evidence="2 6" id="KW-1003">Cell membrane</keyword>
<feature type="transmembrane region" description="Helical" evidence="6">
    <location>
        <begin position="180"/>
        <end position="197"/>
    </location>
</feature>
<dbReference type="InterPro" id="IPR004670">
    <property type="entry name" value="NhaA"/>
</dbReference>
<dbReference type="Proteomes" id="UP001595526">
    <property type="component" value="Unassembled WGS sequence"/>
</dbReference>
<keyword evidence="3 6" id="KW-0812">Transmembrane</keyword>
<keyword evidence="6" id="KW-0739">Sodium transport</keyword>
<feature type="transmembrane region" description="Helical" evidence="6">
    <location>
        <begin position="12"/>
        <end position="34"/>
    </location>
</feature>
<comment type="function">
    <text evidence="6">Na(+)/H(+) antiporter that extrudes sodium in exchange for external protons.</text>
</comment>
<keyword evidence="6" id="KW-0406">Ion transport</keyword>
<feature type="transmembrane region" description="Helical" evidence="6">
    <location>
        <begin position="361"/>
        <end position="378"/>
    </location>
</feature>
<comment type="subcellular location">
    <subcellularLocation>
        <location evidence="1">Cell inner membrane</location>
        <topology evidence="1">Multi-pass membrane protein</topology>
    </subcellularLocation>
    <subcellularLocation>
        <location evidence="6">Cell membrane</location>
        <topology evidence="6">Multi-pass membrane protein</topology>
    </subcellularLocation>
</comment>
<dbReference type="PANTHER" id="PTHR30341:SF0">
    <property type="entry name" value="NA(+)_H(+) ANTIPORTER NHAA"/>
    <property type="match status" value="1"/>
</dbReference>
<dbReference type="NCBIfam" id="TIGR00773">
    <property type="entry name" value="NhaA"/>
    <property type="match status" value="1"/>
</dbReference>
<feature type="transmembrane region" description="Helical" evidence="6">
    <location>
        <begin position="94"/>
        <end position="113"/>
    </location>
</feature>
<evidence type="ECO:0000313" key="8">
    <source>
        <dbReference type="Proteomes" id="UP001595526"/>
    </source>
</evidence>
<name>A0ABV7JF60_9SPHI</name>
<proteinExistence type="inferred from homology"/>
<evidence type="ECO:0000256" key="6">
    <source>
        <dbReference type="HAMAP-Rule" id="MF_01844"/>
    </source>
</evidence>
<accession>A0ABV7JF60</accession>
<reference evidence="8" key="1">
    <citation type="journal article" date="2019" name="Int. J. Syst. Evol. Microbiol.">
        <title>The Global Catalogue of Microorganisms (GCM) 10K type strain sequencing project: providing services to taxonomists for standard genome sequencing and annotation.</title>
        <authorList>
            <consortium name="The Broad Institute Genomics Platform"/>
            <consortium name="The Broad Institute Genome Sequencing Center for Infectious Disease"/>
            <person name="Wu L."/>
            <person name="Ma J."/>
        </authorList>
    </citation>
    <scope>NUCLEOTIDE SEQUENCE [LARGE SCALE GENOMIC DNA]</scope>
    <source>
        <strain evidence="8">KCTC 52416</strain>
    </source>
</reference>
<keyword evidence="6" id="KW-0915">Sodium</keyword>
<feature type="transmembrane region" description="Helical" evidence="6">
    <location>
        <begin position="125"/>
        <end position="144"/>
    </location>
</feature>
<dbReference type="NCBIfam" id="NF007112">
    <property type="entry name" value="PRK09561.1"/>
    <property type="match status" value="1"/>
</dbReference>
<feature type="transmembrane region" description="Helical" evidence="6">
    <location>
        <begin position="254"/>
        <end position="272"/>
    </location>
</feature>
<keyword evidence="4 6" id="KW-1133">Transmembrane helix</keyword>
<dbReference type="InterPro" id="IPR023171">
    <property type="entry name" value="Na/H_antiporter_dom_sf"/>
</dbReference>
<evidence type="ECO:0000256" key="1">
    <source>
        <dbReference type="ARBA" id="ARBA00004429"/>
    </source>
</evidence>
<keyword evidence="6" id="KW-0813">Transport</keyword>
<feature type="transmembrane region" description="Helical" evidence="6">
    <location>
        <begin position="54"/>
        <end position="74"/>
    </location>
</feature>